<dbReference type="EMBL" id="NPIC01000001">
    <property type="protein sequence ID" value="RDL40741.1"/>
    <property type="molecule type" value="Genomic_DNA"/>
</dbReference>
<dbReference type="Proteomes" id="UP000254866">
    <property type="component" value="Unassembled WGS sequence"/>
</dbReference>
<dbReference type="STRING" id="2656787.A0A370TYY6"/>
<keyword evidence="9" id="KW-0137">Centromere</keyword>
<dbReference type="Pfam" id="PF03980">
    <property type="entry name" value="Nnf1"/>
    <property type="match status" value="1"/>
</dbReference>
<protein>
    <recommendedName>
        <fullName evidence="14">Nnf1-domain-containing protein</fullName>
    </recommendedName>
</protein>
<dbReference type="RefSeq" id="XP_031873397.1">
    <property type="nucleotide sequence ID" value="XM_032009343.1"/>
</dbReference>
<evidence type="ECO:0000256" key="7">
    <source>
        <dbReference type="ARBA" id="ARBA00023242"/>
    </source>
</evidence>
<keyword evidence="13" id="KW-1185">Reference proteome</keyword>
<evidence type="ECO:0000256" key="2">
    <source>
        <dbReference type="ARBA" id="ARBA00004629"/>
    </source>
</evidence>
<evidence type="ECO:0000256" key="4">
    <source>
        <dbReference type="ARBA" id="ARBA00022618"/>
    </source>
</evidence>
<dbReference type="InterPro" id="IPR007128">
    <property type="entry name" value="PMF1/Nnf1"/>
</dbReference>
<gene>
    <name evidence="12" type="ORF">BP5553_00720</name>
</gene>
<name>A0A370TYY6_9HELO</name>
<proteinExistence type="predicted"/>
<evidence type="ECO:0000256" key="9">
    <source>
        <dbReference type="ARBA" id="ARBA00023328"/>
    </source>
</evidence>
<feature type="region of interest" description="Disordered" evidence="11">
    <location>
        <begin position="1"/>
        <end position="48"/>
    </location>
</feature>
<evidence type="ECO:0008006" key="14">
    <source>
        <dbReference type="Google" id="ProtNLM"/>
    </source>
</evidence>
<feature type="coiled-coil region" evidence="10">
    <location>
        <begin position="174"/>
        <end position="205"/>
    </location>
</feature>
<keyword evidence="3" id="KW-0158">Chromosome</keyword>
<evidence type="ECO:0000256" key="1">
    <source>
        <dbReference type="ARBA" id="ARBA00004123"/>
    </source>
</evidence>
<evidence type="ECO:0000256" key="10">
    <source>
        <dbReference type="SAM" id="Coils"/>
    </source>
</evidence>
<sequence>MEQLPTSHEPPAHPAHPAEATSNPNSNNTEALSPSPPPQPPTALTPGPRAQAFTTLYQKTLKATLSAIPYDAFAECFPHIAAEAPAALNAYHGQMVSRLRSLALDEFDTILQERNVVHHLNALEDIIADARRRQRSYPSPPPQQPPHTLPPEALLNAHLAPHLASQQSLLNAKLQTVESQNAALVQKIESQRREMEGLVGDLEAAVADLEGAGDLVGEEGEKLAGEGREVLGVLGS</sequence>
<keyword evidence="6" id="KW-0995">Kinetochore</keyword>
<reference evidence="12 13" key="1">
    <citation type="journal article" date="2018" name="IMA Fungus">
        <title>IMA Genome-F 9: Draft genome sequence of Annulohypoxylon stygium, Aspergillus mulundensis, Berkeleyomyces basicola (syn. Thielaviopsis basicola), Ceratocystis smalleyi, two Cercospora beticola strains, Coleophoma cylindrospora, Fusarium fracticaudum, Phialophora cf. hyalina, and Morchella septimelata.</title>
        <authorList>
            <person name="Wingfield B.D."/>
            <person name="Bills G.F."/>
            <person name="Dong Y."/>
            <person name="Huang W."/>
            <person name="Nel W.J."/>
            <person name="Swalarsk-Parry B.S."/>
            <person name="Vaghefi N."/>
            <person name="Wilken P.M."/>
            <person name="An Z."/>
            <person name="de Beer Z.W."/>
            <person name="De Vos L."/>
            <person name="Chen L."/>
            <person name="Duong T.A."/>
            <person name="Gao Y."/>
            <person name="Hammerbacher A."/>
            <person name="Kikkert J.R."/>
            <person name="Li Y."/>
            <person name="Li H."/>
            <person name="Li K."/>
            <person name="Li Q."/>
            <person name="Liu X."/>
            <person name="Ma X."/>
            <person name="Naidoo K."/>
            <person name="Pethybridge S.J."/>
            <person name="Sun J."/>
            <person name="Steenkamp E.T."/>
            <person name="van der Nest M.A."/>
            <person name="van Wyk S."/>
            <person name="Wingfield M.J."/>
            <person name="Xiong C."/>
            <person name="Yue Q."/>
            <person name="Zhang X."/>
        </authorList>
    </citation>
    <scope>NUCLEOTIDE SEQUENCE [LARGE SCALE GENOMIC DNA]</scope>
    <source>
        <strain evidence="12 13">BP 5553</strain>
    </source>
</reference>
<dbReference type="GO" id="GO:0007059">
    <property type="term" value="P:chromosome segregation"/>
    <property type="evidence" value="ECO:0007669"/>
    <property type="project" value="TreeGrafter"/>
</dbReference>
<feature type="compositionally biased region" description="Polar residues" evidence="11">
    <location>
        <begin position="21"/>
        <end position="30"/>
    </location>
</feature>
<organism evidence="12 13">
    <name type="scientific">Venustampulla echinocandica</name>
    <dbReference type="NCBI Taxonomy" id="2656787"/>
    <lineage>
        <taxon>Eukaryota</taxon>
        <taxon>Fungi</taxon>
        <taxon>Dikarya</taxon>
        <taxon>Ascomycota</taxon>
        <taxon>Pezizomycotina</taxon>
        <taxon>Leotiomycetes</taxon>
        <taxon>Helotiales</taxon>
        <taxon>Pleuroascaceae</taxon>
        <taxon>Venustampulla</taxon>
    </lineage>
</organism>
<keyword evidence="10" id="KW-0175">Coiled coil</keyword>
<evidence type="ECO:0000256" key="6">
    <source>
        <dbReference type="ARBA" id="ARBA00022838"/>
    </source>
</evidence>
<evidence type="ECO:0000256" key="5">
    <source>
        <dbReference type="ARBA" id="ARBA00022776"/>
    </source>
</evidence>
<feature type="compositionally biased region" description="Pro residues" evidence="11">
    <location>
        <begin position="34"/>
        <end position="43"/>
    </location>
</feature>
<keyword evidence="7" id="KW-0539">Nucleus</keyword>
<evidence type="ECO:0000313" key="13">
    <source>
        <dbReference type="Proteomes" id="UP000254866"/>
    </source>
</evidence>
<evidence type="ECO:0000313" key="12">
    <source>
        <dbReference type="EMBL" id="RDL40741.1"/>
    </source>
</evidence>
<dbReference type="GO" id="GO:0005634">
    <property type="term" value="C:nucleus"/>
    <property type="evidence" value="ECO:0007669"/>
    <property type="project" value="UniProtKB-SubCell"/>
</dbReference>
<comment type="subcellular location">
    <subcellularLocation>
        <location evidence="2">Chromosome</location>
        <location evidence="2">Centromere</location>
        <location evidence="2">Kinetochore</location>
    </subcellularLocation>
    <subcellularLocation>
        <location evidence="1">Nucleus</location>
    </subcellularLocation>
</comment>
<dbReference type="GO" id="GO:0051301">
    <property type="term" value="P:cell division"/>
    <property type="evidence" value="ECO:0007669"/>
    <property type="project" value="UniProtKB-KW"/>
</dbReference>
<evidence type="ECO:0000256" key="8">
    <source>
        <dbReference type="ARBA" id="ARBA00023306"/>
    </source>
</evidence>
<keyword evidence="4" id="KW-0132">Cell division</keyword>
<dbReference type="PANTHER" id="PTHR15459">
    <property type="entry name" value="POLYAMINE-MODULATED FACTOR 1"/>
    <property type="match status" value="1"/>
</dbReference>
<dbReference type="GeneID" id="43593569"/>
<dbReference type="GO" id="GO:0000444">
    <property type="term" value="C:MIS12/MIND type complex"/>
    <property type="evidence" value="ECO:0007669"/>
    <property type="project" value="InterPro"/>
</dbReference>
<evidence type="ECO:0000256" key="11">
    <source>
        <dbReference type="SAM" id="MobiDB-lite"/>
    </source>
</evidence>
<keyword evidence="8" id="KW-0131">Cell cycle</keyword>
<keyword evidence="5" id="KW-0498">Mitosis</keyword>
<accession>A0A370TYY6</accession>
<comment type="caution">
    <text evidence="12">The sequence shown here is derived from an EMBL/GenBank/DDBJ whole genome shotgun (WGS) entry which is preliminary data.</text>
</comment>
<dbReference type="PANTHER" id="PTHR15459:SF3">
    <property type="entry name" value="POLYAMINE-MODULATED FACTOR 1"/>
    <property type="match status" value="1"/>
</dbReference>
<dbReference type="OrthoDB" id="18453at2759"/>
<evidence type="ECO:0000256" key="3">
    <source>
        <dbReference type="ARBA" id="ARBA00022454"/>
    </source>
</evidence>
<dbReference type="AlphaFoldDB" id="A0A370TYY6"/>